<reference evidence="1" key="1">
    <citation type="submission" date="2012-04" db="EMBL/GenBank/DDBJ databases">
        <title>The Genome Sequence of Bacillus cereus VD014.</title>
        <authorList>
            <consortium name="The Broad Institute Genome Sequencing Platform"/>
            <consortium name="The Broad Institute Genome Sequencing Center for Infectious Disease"/>
            <person name="Feldgarden M."/>
            <person name="Van der Auwera G.A."/>
            <person name="Mahillon J."/>
            <person name="Duprez V."/>
            <person name="Timmery S."/>
            <person name="Mattelet C."/>
            <person name="Dierick K."/>
            <person name="Sun M."/>
            <person name="Yu Z."/>
            <person name="Zhu L."/>
            <person name="Hu X."/>
            <person name="Shank E.B."/>
            <person name="Swiecicka I."/>
            <person name="Hansen B.M."/>
            <person name="Andrup L."/>
            <person name="Young S.K."/>
            <person name="Zeng Q."/>
            <person name="Gargeya S."/>
            <person name="Fitzgerald M."/>
            <person name="Haas B."/>
            <person name="Abouelleil A."/>
            <person name="Alvarado L."/>
            <person name="Arachchi H.M."/>
            <person name="Berlin A."/>
            <person name="Chapman S.B."/>
            <person name="Goldberg J."/>
            <person name="Griggs A."/>
            <person name="Gujja S."/>
            <person name="Hansen M."/>
            <person name="Howarth C."/>
            <person name="Imamovic A."/>
            <person name="Larimer J."/>
            <person name="McCowen C."/>
            <person name="Montmayeur A."/>
            <person name="Murphy C."/>
            <person name="Neiman D."/>
            <person name="Pearson M."/>
            <person name="Priest M."/>
            <person name="Roberts A."/>
            <person name="Saif S."/>
            <person name="Shea T."/>
            <person name="Sisk P."/>
            <person name="Sykes S."/>
            <person name="Wortman J."/>
            <person name="Nusbaum C."/>
            <person name="Birren B."/>
        </authorList>
    </citation>
    <scope>NUCLEOTIDE SEQUENCE</scope>
    <source>
        <strain evidence="1">VD014</strain>
    </source>
</reference>
<dbReference type="AlphaFoldDB" id="A0A9W5K4Q0"/>
<dbReference type="RefSeq" id="WP_000464113.1">
    <property type="nucleotide sequence ID" value="NZ_JH792025.1"/>
</dbReference>
<dbReference type="Proteomes" id="UP000006607">
    <property type="component" value="Unassembled WGS sequence"/>
</dbReference>
<accession>A0A9W5K4Q0</accession>
<comment type="caution">
    <text evidence="1">The sequence shown here is derived from an EMBL/GenBank/DDBJ whole genome shotgun (WGS) entry which is preliminary data.</text>
</comment>
<name>A0A9W5K4Q0_BACC8</name>
<protein>
    <submittedName>
        <fullName evidence="1">Uncharacterized protein</fullName>
    </submittedName>
</protein>
<evidence type="ECO:0000313" key="1">
    <source>
        <dbReference type="EMBL" id="EJR18254.1"/>
    </source>
</evidence>
<gene>
    <name evidence="1" type="ORF">IIA_04207</name>
</gene>
<evidence type="ECO:0000313" key="2">
    <source>
        <dbReference type="Proteomes" id="UP000006607"/>
    </source>
</evidence>
<sequence>MFESNCHVSKIYPVSDQEKESIMLRLITRKTFEELQEEGSLILGLSREIQLYRDINLFAIQRKEGESRLTWYLLKGSCDLIQPVRDVDWKVLHGLVSSFTQEDYNLLAGKGRGVRRYQLPERNTTERQRRLA</sequence>
<dbReference type="EMBL" id="AHER01000039">
    <property type="protein sequence ID" value="EJR18254.1"/>
    <property type="molecule type" value="Genomic_DNA"/>
</dbReference>
<proteinExistence type="predicted"/>
<organism evidence="1 2">
    <name type="scientific">Bacillus cereus (strain VD014)</name>
    <dbReference type="NCBI Taxonomy" id="1053223"/>
    <lineage>
        <taxon>Bacteria</taxon>
        <taxon>Bacillati</taxon>
        <taxon>Bacillota</taxon>
        <taxon>Bacilli</taxon>
        <taxon>Bacillales</taxon>
        <taxon>Bacillaceae</taxon>
        <taxon>Bacillus</taxon>
        <taxon>Bacillus cereus group</taxon>
    </lineage>
</organism>